<reference evidence="3 4" key="1">
    <citation type="submission" date="2022-01" db="EMBL/GenBank/DDBJ databases">
        <title>A high-quality chromosome-level genome assembly of rohu carp, Labeo rohita.</title>
        <authorList>
            <person name="Arick M.A. II"/>
            <person name="Hsu C.-Y."/>
            <person name="Magbanua Z."/>
            <person name="Pechanova O."/>
            <person name="Grover C."/>
            <person name="Miller E."/>
            <person name="Thrash A."/>
            <person name="Ezzel L."/>
            <person name="Alam S."/>
            <person name="Benzie J."/>
            <person name="Hamilton M."/>
            <person name="Karsi A."/>
            <person name="Lawrence M.L."/>
            <person name="Peterson D.G."/>
        </authorList>
    </citation>
    <scope>NUCLEOTIDE SEQUENCE [LARGE SCALE GENOMIC DNA]</scope>
    <source>
        <strain evidence="4">BAU-BD-2019</strain>
        <tissue evidence="3">Blood</tissue>
    </source>
</reference>
<proteinExistence type="predicted"/>
<dbReference type="Pfam" id="PF01562">
    <property type="entry name" value="Pep_M12B_propep"/>
    <property type="match status" value="1"/>
</dbReference>
<comment type="caution">
    <text evidence="3">The sequence shown here is derived from an EMBL/GenBank/DDBJ whole genome shotgun (WGS) entry which is preliminary data.</text>
</comment>
<keyword evidence="3" id="KW-0378">Hydrolase</keyword>
<keyword evidence="3" id="KW-0482">Metalloprotease</keyword>
<sequence length="343" mass="38206">MYETEVVVPQELRPDEVHLLQGAYRWSRGRRRRSDHQQEDHLFLRLPAFGKELYLQLQRDDSFLAEGFVTEERSEEGSVQHEPVLRVRQCFYTGAVLNHTDSFASLDACGGLSVAICNCTLFNLVHVGFACTCCDESVCFTASVGNFLSALPCSPPPPPARGSMHISLTSIHTGLVQTEEERLFIEPVGQAADSFSGWEHRVIREKHSSSDGPATAENSSPKFCQTIQGETRLNRVNVERRRERESSAVLLFNAFIVLVNGGKLLLERAALLLKYYQKESKNSVGLLTYINNAVHIFQPLGPFFARIMDFSCRKEFAYLKAASEAPNASSACRFSYSGAGSIA</sequence>
<name>A0ABQ8MJD4_LABRO</name>
<evidence type="ECO:0000256" key="1">
    <source>
        <dbReference type="ARBA" id="ARBA00023157"/>
    </source>
</evidence>
<feature type="domain" description="Peptidase M12B propeptide" evidence="2">
    <location>
        <begin position="5"/>
        <end position="96"/>
    </location>
</feature>
<evidence type="ECO:0000313" key="4">
    <source>
        <dbReference type="Proteomes" id="UP000830375"/>
    </source>
</evidence>
<dbReference type="Proteomes" id="UP000830375">
    <property type="component" value="Unassembled WGS sequence"/>
</dbReference>
<evidence type="ECO:0000313" key="3">
    <source>
        <dbReference type="EMBL" id="KAI2662975.1"/>
    </source>
</evidence>
<dbReference type="InterPro" id="IPR002870">
    <property type="entry name" value="Peptidase_M12B_N"/>
</dbReference>
<accession>A0ABQ8MJD4</accession>
<dbReference type="GO" id="GO:0008237">
    <property type="term" value="F:metallopeptidase activity"/>
    <property type="evidence" value="ECO:0007669"/>
    <property type="project" value="UniProtKB-KW"/>
</dbReference>
<keyword evidence="4" id="KW-1185">Reference proteome</keyword>
<keyword evidence="3" id="KW-0645">Protease</keyword>
<organism evidence="3 4">
    <name type="scientific">Labeo rohita</name>
    <name type="common">Indian major carp</name>
    <name type="synonym">Cyprinus rohita</name>
    <dbReference type="NCBI Taxonomy" id="84645"/>
    <lineage>
        <taxon>Eukaryota</taxon>
        <taxon>Metazoa</taxon>
        <taxon>Chordata</taxon>
        <taxon>Craniata</taxon>
        <taxon>Vertebrata</taxon>
        <taxon>Euteleostomi</taxon>
        <taxon>Actinopterygii</taxon>
        <taxon>Neopterygii</taxon>
        <taxon>Teleostei</taxon>
        <taxon>Ostariophysi</taxon>
        <taxon>Cypriniformes</taxon>
        <taxon>Cyprinidae</taxon>
        <taxon>Labeoninae</taxon>
        <taxon>Labeonini</taxon>
        <taxon>Labeo</taxon>
    </lineage>
</organism>
<gene>
    <name evidence="3" type="ORF">H4Q32_001976</name>
</gene>
<keyword evidence="1" id="KW-1015">Disulfide bond</keyword>
<dbReference type="EMBL" id="JACTAM010000007">
    <property type="protein sequence ID" value="KAI2662975.1"/>
    <property type="molecule type" value="Genomic_DNA"/>
</dbReference>
<dbReference type="PANTHER" id="PTHR11905">
    <property type="entry name" value="ADAM A DISINTEGRIN AND METALLOPROTEASE DOMAIN"/>
    <property type="match status" value="1"/>
</dbReference>
<dbReference type="PANTHER" id="PTHR11905:SF159">
    <property type="entry name" value="ADAM METALLOPROTEASE"/>
    <property type="match status" value="1"/>
</dbReference>
<protein>
    <submittedName>
        <fullName evidence="3">A disintegrin and metalloproteinase with thrombospondin motifs 17</fullName>
    </submittedName>
</protein>
<evidence type="ECO:0000259" key="2">
    <source>
        <dbReference type="Pfam" id="PF01562"/>
    </source>
</evidence>